<gene>
    <name evidence="2" type="ORF">VFPPC_05580</name>
</gene>
<dbReference type="SUPFAM" id="SSF55729">
    <property type="entry name" value="Acyl-CoA N-acyltransferases (Nat)"/>
    <property type="match status" value="1"/>
</dbReference>
<feature type="domain" description="N-acetyltransferase" evidence="1">
    <location>
        <begin position="26"/>
        <end position="179"/>
    </location>
</feature>
<dbReference type="PROSITE" id="PS51186">
    <property type="entry name" value="GNAT"/>
    <property type="match status" value="1"/>
</dbReference>
<dbReference type="OrthoDB" id="3429175at2759"/>
<name>A0A179FGB4_METCM</name>
<protein>
    <submittedName>
        <fullName evidence="2">GCN5-related N-acetyltransferase (GNAT) domain-containing protein</fullName>
    </submittedName>
</protein>
<proteinExistence type="predicted"/>
<comment type="caution">
    <text evidence="2">The sequence shown here is derived from an EMBL/GenBank/DDBJ whole genome shotgun (WGS) entry which is preliminary data.</text>
</comment>
<dbReference type="GeneID" id="28848743"/>
<dbReference type="PANTHER" id="PTHR43792:SF13">
    <property type="entry name" value="ACETYLTRANSFERASE"/>
    <property type="match status" value="1"/>
</dbReference>
<dbReference type="GO" id="GO:0016747">
    <property type="term" value="F:acyltransferase activity, transferring groups other than amino-acyl groups"/>
    <property type="evidence" value="ECO:0007669"/>
    <property type="project" value="InterPro"/>
</dbReference>
<evidence type="ECO:0000259" key="1">
    <source>
        <dbReference type="PROSITE" id="PS51186"/>
    </source>
</evidence>
<keyword evidence="3" id="KW-1185">Reference proteome</keyword>
<evidence type="ECO:0000313" key="2">
    <source>
        <dbReference type="EMBL" id="OAQ64291.1"/>
    </source>
</evidence>
<dbReference type="Gene3D" id="3.40.630.30">
    <property type="match status" value="1"/>
</dbReference>
<dbReference type="Pfam" id="PF13302">
    <property type="entry name" value="Acetyltransf_3"/>
    <property type="match status" value="1"/>
</dbReference>
<dbReference type="CDD" id="cd04301">
    <property type="entry name" value="NAT_SF"/>
    <property type="match status" value="1"/>
</dbReference>
<dbReference type="RefSeq" id="XP_018141605.1">
    <property type="nucleotide sequence ID" value="XM_018284749.1"/>
</dbReference>
<evidence type="ECO:0000313" key="3">
    <source>
        <dbReference type="Proteomes" id="UP000078397"/>
    </source>
</evidence>
<dbReference type="InterPro" id="IPR016181">
    <property type="entry name" value="Acyl_CoA_acyltransferase"/>
</dbReference>
<sequence length="180" mass="19540">MPPSDAPWTSSSPDATGRKLIQLPLPVLDALGNSQLEKARTLSNLPLTPYIATECARVWRRRAGQLRANPDDAPWVTRLLVTADGTVVGRAGFHGIPDSEGMVEVGYSVDPQYRRQGHARAALRIMIDVAKSVPSVRKVRATVAPGNVASRALVDSFGFVEVGEQWDEEDGLEIVLEIES</sequence>
<dbReference type="EMBL" id="LSBJ02000005">
    <property type="protein sequence ID" value="OAQ64291.1"/>
    <property type="molecule type" value="Genomic_DNA"/>
</dbReference>
<dbReference type="Proteomes" id="UP000078397">
    <property type="component" value="Unassembled WGS sequence"/>
</dbReference>
<accession>A0A179FGB4</accession>
<reference evidence="2 3" key="1">
    <citation type="journal article" date="2016" name="PLoS Pathog.">
        <title>Biosynthesis of antibiotic leucinostatins in bio-control fungus Purpureocillium lilacinum and their inhibition on phytophthora revealed by genome mining.</title>
        <authorList>
            <person name="Wang G."/>
            <person name="Liu Z."/>
            <person name="Lin R."/>
            <person name="Li E."/>
            <person name="Mao Z."/>
            <person name="Ling J."/>
            <person name="Yang Y."/>
            <person name="Yin W.B."/>
            <person name="Xie B."/>
        </authorList>
    </citation>
    <scope>NUCLEOTIDE SEQUENCE [LARGE SCALE GENOMIC DNA]</scope>
    <source>
        <strain evidence="2">170</strain>
    </source>
</reference>
<dbReference type="PANTHER" id="PTHR43792">
    <property type="entry name" value="GNAT FAMILY, PUTATIVE (AFU_ORTHOLOGUE AFUA_3G00765)-RELATED-RELATED"/>
    <property type="match status" value="1"/>
</dbReference>
<dbReference type="AlphaFoldDB" id="A0A179FGB4"/>
<organism evidence="2 3">
    <name type="scientific">Pochonia chlamydosporia 170</name>
    <dbReference type="NCBI Taxonomy" id="1380566"/>
    <lineage>
        <taxon>Eukaryota</taxon>
        <taxon>Fungi</taxon>
        <taxon>Dikarya</taxon>
        <taxon>Ascomycota</taxon>
        <taxon>Pezizomycotina</taxon>
        <taxon>Sordariomycetes</taxon>
        <taxon>Hypocreomycetidae</taxon>
        <taxon>Hypocreales</taxon>
        <taxon>Clavicipitaceae</taxon>
        <taxon>Pochonia</taxon>
    </lineage>
</organism>
<dbReference type="KEGG" id="pchm:VFPPC_05580"/>
<dbReference type="InterPro" id="IPR000182">
    <property type="entry name" value="GNAT_dom"/>
</dbReference>
<dbReference type="InterPro" id="IPR051531">
    <property type="entry name" value="N-acetyltransferase"/>
</dbReference>